<evidence type="ECO:0000256" key="5">
    <source>
        <dbReference type="ARBA" id="ARBA00023163"/>
    </source>
</evidence>
<dbReference type="InterPro" id="IPR011006">
    <property type="entry name" value="CheY-like_superfamily"/>
</dbReference>
<dbReference type="RefSeq" id="WP_210772398.1">
    <property type="nucleotide sequence ID" value="NZ_MWIN01000008.1"/>
</dbReference>
<evidence type="ECO:0000313" key="9">
    <source>
        <dbReference type="Proteomes" id="UP000295341"/>
    </source>
</evidence>
<evidence type="ECO:0000259" key="7">
    <source>
        <dbReference type="PROSITE" id="PS50110"/>
    </source>
</evidence>
<dbReference type="AlphaFoldDB" id="A0A4V3F4L2"/>
<dbReference type="InterPro" id="IPR039420">
    <property type="entry name" value="WalR-like"/>
</dbReference>
<keyword evidence="9" id="KW-1185">Reference proteome</keyword>
<dbReference type="PANTHER" id="PTHR48111">
    <property type="entry name" value="REGULATOR OF RPOS"/>
    <property type="match status" value="1"/>
</dbReference>
<evidence type="ECO:0000313" key="8">
    <source>
        <dbReference type="EMBL" id="TDU25646.1"/>
    </source>
</evidence>
<comment type="caution">
    <text evidence="8">The sequence shown here is derived from an EMBL/GenBank/DDBJ whole genome shotgun (WGS) entry which is preliminary data.</text>
</comment>
<evidence type="ECO:0000256" key="2">
    <source>
        <dbReference type="ARBA" id="ARBA00023012"/>
    </source>
</evidence>
<gene>
    <name evidence="8" type="ORF">DFR24_4090</name>
</gene>
<keyword evidence="4" id="KW-0238">DNA-binding</keyword>
<sequence length="167" mass="18948">MDQAMDQGTLNERARVLVVDDQPVNLFLAKSILESDYEVDTAVSGERALELAMGPTPPDLILLDVTMPGMHGHEVCRRLKAAPQTERIPVIFLTARHEVEDEIQGFELGCSDYIIKPFHETLVRARVDMHVRRYRQEKLLLAMLAELAPDVEQRFAERVRGLTGRMP</sequence>
<keyword evidence="1 6" id="KW-0597">Phosphoprotein</keyword>
<dbReference type="GO" id="GO:0000976">
    <property type="term" value="F:transcription cis-regulatory region binding"/>
    <property type="evidence" value="ECO:0007669"/>
    <property type="project" value="TreeGrafter"/>
</dbReference>
<dbReference type="SMART" id="SM00448">
    <property type="entry name" value="REC"/>
    <property type="match status" value="1"/>
</dbReference>
<accession>A0A4V3F4L2</accession>
<evidence type="ECO:0000256" key="6">
    <source>
        <dbReference type="PROSITE-ProRule" id="PRU00169"/>
    </source>
</evidence>
<dbReference type="Gene3D" id="3.40.50.2300">
    <property type="match status" value="1"/>
</dbReference>
<keyword evidence="5" id="KW-0804">Transcription</keyword>
<keyword evidence="3" id="KW-0805">Transcription regulation</keyword>
<dbReference type="GO" id="GO:0000156">
    <property type="term" value="F:phosphorelay response regulator activity"/>
    <property type="evidence" value="ECO:0007669"/>
    <property type="project" value="TreeGrafter"/>
</dbReference>
<feature type="domain" description="Response regulatory" evidence="7">
    <location>
        <begin position="15"/>
        <end position="131"/>
    </location>
</feature>
<dbReference type="PANTHER" id="PTHR48111:SF1">
    <property type="entry name" value="TWO-COMPONENT RESPONSE REGULATOR ORR33"/>
    <property type="match status" value="1"/>
</dbReference>
<evidence type="ECO:0000256" key="4">
    <source>
        <dbReference type="ARBA" id="ARBA00023125"/>
    </source>
</evidence>
<evidence type="ECO:0000256" key="3">
    <source>
        <dbReference type="ARBA" id="ARBA00023015"/>
    </source>
</evidence>
<proteinExistence type="predicted"/>
<dbReference type="PROSITE" id="PS50110">
    <property type="entry name" value="RESPONSE_REGULATORY"/>
    <property type="match status" value="1"/>
</dbReference>
<protein>
    <submittedName>
        <fullName evidence="8">Response regulator receiver domain-containing protein</fullName>
    </submittedName>
</protein>
<dbReference type="InterPro" id="IPR001789">
    <property type="entry name" value="Sig_transdc_resp-reg_receiver"/>
</dbReference>
<feature type="modified residue" description="4-aspartylphosphate" evidence="6">
    <location>
        <position position="64"/>
    </location>
</feature>
<dbReference type="EMBL" id="SOBT01000011">
    <property type="protein sequence ID" value="TDU25646.1"/>
    <property type="molecule type" value="Genomic_DNA"/>
</dbReference>
<organism evidence="8 9">
    <name type="scientific">Panacagrimonas perspica</name>
    <dbReference type="NCBI Taxonomy" id="381431"/>
    <lineage>
        <taxon>Bacteria</taxon>
        <taxon>Pseudomonadati</taxon>
        <taxon>Pseudomonadota</taxon>
        <taxon>Gammaproteobacteria</taxon>
        <taxon>Nevskiales</taxon>
        <taxon>Nevskiaceae</taxon>
        <taxon>Panacagrimonas</taxon>
    </lineage>
</organism>
<keyword evidence="2" id="KW-0902">Two-component regulatory system</keyword>
<reference evidence="8 9" key="1">
    <citation type="submission" date="2019-03" db="EMBL/GenBank/DDBJ databases">
        <title>Genomic Encyclopedia of Type Strains, Phase IV (KMG-IV): sequencing the most valuable type-strain genomes for metagenomic binning, comparative biology and taxonomic classification.</title>
        <authorList>
            <person name="Goeker M."/>
        </authorList>
    </citation>
    <scope>NUCLEOTIDE SEQUENCE [LARGE SCALE GENOMIC DNA]</scope>
    <source>
        <strain evidence="8 9">DSM 26377</strain>
    </source>
</reference>
<dbReference type="Pfam" id="PF00072">
    <property type="entry name" value="Response_reg"/>
    <property type="match status" value="1"/>
</dbReference>
<name>A0A4V3F4L2_9GAMM</name>
<dbReference type="SUPFAM" id="SSF52172">
    <property type="entry name" value="CheY-like"/>
    <property type="match status" value="1"/>
</dbReference>
<dbReference type="GO" id="GO:0032993">
    <property type="term" value="C:protein-DNA complex"/>
    <property type="evidence" value="ECO:0007669"/>
    <property type="project" value="TreeGrafter"/>
</dbReference>
<evidence type="ECO:0000256" key="1">
    <source>
        <dbReference type="ARBA" id="ARBA00022553"/>
    </source>
</evidence>
<dbReference type="Proteomes" id="UP000295341">
    <property type="component" value="Unassembled WGS sequence"/>
</dbReference>
<dbReference type="GO" id="GO:0005829">
    <property type="term" value="C:cytosol"/>
    <property type="evidence" value="ECO:0007669"/>
    <property type="project" value="TreeGrafter"/>
</dbReference>
<dbReference type="GO" id="GO:0006355">
    <property type="term" value="P:regulation of DNA-templated transcription"/>
    <property type="evidence" value="ECO:0007669"/>
    <property type="project" value="TreeGrafter"/>
</dbReference>